<comment type="pathway">
    <text evidence="2 12">Amino-acid biosynthesis; L-lysine biosynthesis via DAP pathway; (S)-tetrahydrodipicolinate from L-aspartate: step 3/4.</text>
</comment>
<comment type="catalytic activity">
    <reaction evidence="11 12">
        <text>L-aspartate 4-semialdehyde + pyruvate = (2S,4S)-4-hydroxy-2,3,4,5-tetrahydrodipicolinate + H2O + H(+)</text>
        <dbReference type="Rhea" id="RHEA:34171"/>
        <dbReference type="ChEBI" id="CHEBI:15361"/>
        <dbReference type="ChEBI" id="CHEBI:15377"/>
        <dbReference type="ChEBI" id="CHEBI:15378"/>
        <dbReference type="ChEBI" id="CHEBI:67139"/>
        <dbReference type="ChEBI" id="CHEBI:537519"/>
        <dbReference type="EC" id="4.3.3.7"/>
    </reaction>
</comment>
<keyword evidence="5 12" id="KW-0963">Cytoplasm</keyword>
<dbReference type="UniPathway" id="UPA00034">
    <property type="reaction ID" value="UER00017"/>
</dbReference>
<dbReference type="InterPro" id="IPR005263">
    <property type="entry name" value="DapA"/>
</dbReference>
<evidence type="ECO:0000256" key="3">
    <source>
        <dbReference type="ARBA" id="ARBA00007592"/>
    </source>
</evidence>
<comment type="caution">
    <text evidence="16">The sequence shown here is derived from an EMBL/GenBank/DDBJ whole genome shotgun (WGS) entry which is preliminary data.</text>
</comment>
<evidence type="ECO:0000256" key="11">
    <source>
        <dbReference type="ARBA" id="ARBA00047836"/>
    </source>
</evidence>
<comment type="similarity">
    <text evidence="3 12 13">Belongs to the DapA family.</text>
</comment>
<protein>
    <recommendedName>
        <fullName evidence="4 12">4-hydroxy-tetrahydrodipicolinate synthase</fullName>
        <shortName evidence="12">HTPA synthase</shortName>
        <ecNumber evidence="4 12">4.3.3.7</ecNumber>
    </recommendedName>
</protein>
<comment type="caution">
    <text evidence="12">Was originally thought to be a dihydrodipicolinate synthase (DHDPS), catalyzing the condensation of (S)-aspartate-beta-semialdehyde [(S)-ASA] and pyruvate to dihydrodipicolinate (DHDP). However, it was shown in E.coli that the product of the enzymatic reaction is not dihydrodipicolinate but in fact (4S)-4-hydroxy-2,3,4,5-tetrahydro-(2S)-dipicolinic acid (HTPA), and that the consecutive dehydration reaction leading to DHDP is not spontaneous but catalyzed by DapB.</text>
</comment>
<evidence type="ECO:0000256" key="10">
    <source>
        <dbReference type="ARBA" id="ARBA00023270"/>
    </source>
</evidence>
<feature type="active site" description="Proton donor/acceptor" evidence="12 14">
    <location>
        <position position="138"/>
    </location>
</feature>
<gene>
    <name evidence="12" type="primary">dapA</name>
    <name evidence="16" type="ORF">A3D04_04575</name>
</gene>
<keyword evidence="9 12" id="KW-0456">Lyase</keyword>
<dbReference type="InterPro" id="IPR013785">
    <property type="entry name" value="Aldolase_TIM"/>
</dbReference>
<evidence type="ECO:0000313" key="17">
    <source>
        <dbReference type="Proteomes" id="UP000177369"/>
    </source>
</evidence>
<evidence type="ECO:0000256" key="6">
    <source>
        <dbReference type="ARBA" id="ARBA00022605"/>
    </source>
</evidence>
<evidence type="ECO:0000256" key="2">
    <source>
        <dbReference type="ARBA" id="ARBA00005120"/>
    </source>
</evidence>
<dbReference type="PRINTS" id="PR00146">
    <property type="entry name" value="DHPICSNTHASE"/>
</dbReference>
<evidence type="ECO:0000256" key="12">
    <source>
        <dbReference type="HAMAP-Rule" id="MF_00418"/>
    </source>
</evidence>
<dbReference type="GO" id="GO:0009089">
    <property type="term" value="P:lysine biosynthetic process via diaminopimelate"/>
    <property type="evidence" value="ECO:0007669"/>
    <property type="project" value="UniProtKB-UniRule"/>
</dbReference>
<dbReference type="AlphaFoldDB" id="A0A1F5GC34"/>
<dbReference type="HAMAP" id="MF_00418">
    <property type="entry name" value="DapA"/>
    <property type="match status" value="1"/>
</dbReference>
<name>A0A1F5GC34_9BACT</name>
<keyword evidence="6 12" id="KW-0028">Amino-acid biosynthesis</keyword>
<evidence type="ECO:0000256" key="7">
    <source>
        <dbReference type="ARBA" id="ARBA00022915"/>
    </source>
</evidence>
<dbReference type="NCBIfam" id="TIGR00674">
    <property type="entry name" value="dapA"/>
    <property type="match status" value="1"/>
</dbReference>
<keyword evidence="8 12" id="KW-0457">Lysine biosynthesis</keyword>
<dbReference type="STRING" id="1797714.A3D04_04575"/>
<organism evidence="16 17">
    <name type="scientific">Candidatus Curtissbacteria bacterium RIFCSPHIGHO2_02_FULL_40_16b</name>
    <dbReference type="NCBI Taxonomy" id="1797714"/>
    <lineage>
        <taxon>Bacteria</taxon>
        <taxon>Candidatus Curtissiibacteriota</taxon>
    </lineage>
</organism>
<dbReference type="PROSITE" id="PS00665">
    <property type="entry name" value="DHDPS_1"/>
    <property type="match status" value="1"/>
</dbReference>
<sequence>MKEAQQFGRLVTAMVTPFDENGELSVERTRRLSEHLVNTGTESIVVSGTTGESPTLRERERMLLIDAVLHAVGDRARVIAGTSTYSTAESVHLSRLAQTEGARGLLLVTPYYNKPSQEGLRRHFGTIAEAVNVPCMLYNVPSRTNVNMLPETVLWLDQNYPNVVGLKEAIGTSDERGRTQVALVLEGRSDGFEVWSGNDQDTLPMMRQGAHGVVSVASHLTGDLIRRMMDHQIVGEEDQAQQLHDRLMPLFEHLFPPTAPEPSPASVKAMLNITGMEVGDLRLPLVGVPEGYRNRLQVLLVDYNLVPTRATREGVTIPATT</sequence>
<dbReference type="PIRSF" id="PIRSF001365">
    <property type="entry name" value="DHDPS"/>
    <property type="match status" value="1"/>
</dbReference>
<dbReference type="Pfam" id="PF00701">
    <property type="entry name" value="DHDPS"/>
    <property type="match status" value="1"/>
</dbReference>
<dbReference type="GO" id="GO:0008840">
    <property type="term" value="F:4-hydroxy-tetrahydrodipicolinate synthase activity"/>
    <property type="evidence" value="ECO:0007669"/>
    <property type="project" value="UniProtKB-UniRule"/>
</dbReference>
<evidence type="ECO:0000256" key="1">
    <source>
        <dbReference type="ARBA" id="ARBA00003294"/>
    </source>
</evidence>
<feature type="site" description="Part of a proton relay during catalysis" evidence="12">
    <location>
        <position position="112"/>
    </location>
</feature>
<reference evidence="16 17" key="1">
    <citation type="journal article" date="2016" name="Nat. Commun.">
        <title>Thousands of microbial genomes shed light on interconnected biogeochemical processes in an aquifer system.</title>
        <authorList>
            <person name="Anantharaman K."/>
            <person name="Brown C.T."/>
            <person name="Hug L.A."/>
            <person name="Sharon I."/>
            <person name="Castelle C.J."/>
            <person name="Probst A.J."/>
            <person name="Thomas B.C."/>
            <person name="Singh A."/>
            <person name="Wilkins M.J."/>
            <person name="Karaoz U."/>
            <person name="Brodie E.L."/>
            <person name="Williams K.H."/>
            <person name="Hubbard S.S."/>
            <person name="Banfield J.F."/>
        </authorList>
    </citation>
    <scope>NUCLEOTIDE SEQUENCE [LARGE SCALE GENOMIC DNA]</scope>
</reference>
<dbReference type="EC" id="4.3.3.7" evidence="4 12"/>
<feature type="binding site" evidence="12 15">
    <location>
        <position position="214"/>
    </location>
    <ligand>
        <name>pyruvate</name>
        <dbReference type="ChEBI" id="CHEBI:15361"/>
    </ligand>
</feature>
<dbReference type="InterPro" id="IPR020625">
    <property type="entry name" value="Schiff_base-form_aldolases_AS"/>
</dbReference>
<dbReference type="GO" id="GO:0005829">
    <property type="term" value="C:cytosol"/>
    <property type="evidence" value="ECO:0007669"/>
    <property type="project" value="TreeGrafter"/>
</dbReference>
<dbReference type="Gene3D" id="3.20.20.70">
    <property type="entry name" value="Aldolase class I"/>
    <property type="match status" value="1"/>
</dbReference>
<evidence type="ECO:0000256" key="14">
    <source>
        <dbReference type="PIRSR" id="PIRSR001365-1"/>
    </source>
</evidence>
<comment type="subunit">
    <text evidence="12">Homotetramer; dimer of dimers.</text>
</comment>
<evidence type="ECO:0000256" key="8">
    <source>
        <dbReference type="ARBA" id="ARBA00023154"/>
    </source>
</evidence>
<keyword evidence="7 12" id="KW-0220">Diaminopimelate biosynthesis</keyword>
<dbReference type="SMART" id="SM01130">
    <property type="entry name" value="DHDPS"/>
    <property type="match status" value="1"/>
</dbReference>
<dbReference type="InterPro" id="IPR020624">
    <property type="entry name" value="Schiff_base-form_aldolases_CS"/>
</dbReference>
<dbReference type="CDD" id="cd00950">
    <property type="entry name" value="DHDPS"/>
    <property type="match status" value="1"/>
</dbReference>
<evidence type="ECO:0000256" key="4">
    <source>
        <dbReference type="ARBA" id="ARBA00012086"/>
    </source>
</evidence>
<dbReference type="Proteomes" id="UP000177369">
    <property type="component" value="Unassembled WGS sequence"/>
</dbReference>
<proteinExistence type="inferred from homology"/>
<evidence type="ECO:0000256" key="13">
    <source>
        <dbReference type="PIRNR" id="PIRNR001365"/>
    </source>
</evidence>
<keyword evidence="10 12" id="KW-0704">Schiff base</keyword>
<comment type="function">
    <text evidence="1 12">Catalyzes the condensation of (S)-aspartate-beta-semialdehyde [(S)-ASA] and pyruvate to 4-hydroxy-tetrahydrodipicolinate (HTPA).</text>
</comment>
<comment type="subcellular location">
    <subcellularLocation>
        <location evidence="12">Cytoplasm</location>
    </subcellularLocation>
</comment>
<dbReference type="PANTHER" id="PTHR12128:SF66">
    <property type="entry name" value="4-HYDROXY-2-OXOGLUTARATE ALDOLASE, MITOCHONDRIAL"/>
    <property type="match status" value="1"/>
</dbReference>
<evidence type="ECO:0000313" key="16">
    <source>
        <dbReference type="EMBL" id="OGD89443.1"/>
    </source>
</evidence>
<dbReference type="SUPFAM" id="SSF51569">
    <property type="entry name" value="Aldolase"/>
    <property type="match status" value="1"/>
</dbReference>
<evidence type="ECO:0000256" key="15">
    <source>
        <dbReference type="PIRSR" id="PIRSR001365-2"/>
    </source>
</evidence>
<feature type="active site" description="Schiff-base intermediate with substrate" evidence="12 14">
    <location>
        <position position="167"/>
    </location>
</feature>
<dbReference type="PANTHER" id="PTHR12128">
    <property type="entry name" value="DIHYDRODIPICOLINATE SYNTHASE"/>
    <property type="match status" value="1"/>
</dbReference>
<evidence type="ECO:0000256" key="5">
    <source>
        <dbReference type="ARBA" id="ARBA00022490"/>
    </source>
</evidence>
<accession>A0A1F5GC34</accession>
<dbReference type="GO" id="GO:0019877">
    <property type="term" value="P:diaminopimelate biosynthetic process"/>
    <property type="evidence" value="ECO:0007669"/>
    <property type="project" value="UniProtKB-UniRule"/>
</dbReference>
<feature type="site" description="Part of a proton relay during catalysis" evidence="12">
    <location>
        <position position="49"/>
    </location>
</feature>
<feature type="binding site" evidence="12 15">
    <location>
        <position position="50"/>
    </location>
    <ligand>
        <name>pyruvate</name>
        <dbReference type="ChEBI" id="CHEBI:15361"/>
    </ligand>
</feature>
<dbReference type="InterPro" id="IPR002220">
    <property type="entry name" value="DapA-like"/>
</dbReference>
<evidence type="ECO:0000256" key="9">
    <source>
        <dbReference type="ARBA" id="ARBA00023239"/>
    </source>
</evidence>
<dbReference type="PROSITE" id="PS00666">
    <property type="entry name" value="DHDPS_2"/>
    <property type="match status" value="1"/>
</dbReference>
<dbReference type="EMBL" id="MFBD01000003">
    <property type="protein sequence ID" value="OGD89443.1"/>
    <property type="molecule type" value="Genomic_DNA"/>
</dbReference>